<evidence type="ECO:0000313" key="6">
    <source>
        <dbReference type="EMBL" id="BFO70289.1"/>
    </source>
</evidence>
<dbReference type="InterPro" id="IPR000064">
    <property type="entry name" value="NLP_P60_dom"/>
</dbReference>
<name>A0AB33IMX8_9BACT</name>
<dbReference type="Gene3D" id="2.30.30.40">
    <property type="entry name" value="SH3 Domains"/>
    <property type="match status" value="2"/>
</dbReference>
<dbReference type="PROSITE" id="PS51318">
    <property type="entry name" value="TAT"/>
    <property type="match status" value="1"/>
</dbReference>
<evidence type="ECO:0000256" key="4">
    <source>
        <dbReference type="ARBA" id="ARBA00022807"/>
    </source>
</evidence>
<protein>
    <submittedName>
        <fullName evidence="6">C40 family peptidase</fullName>
    </submittedName>
</protein>
<keyword evidence="3" id="KW-0378">Hydrolase</keyword>
<dbReference type="InterPro" id="IPR038765">
    <property type="entry name" value="Papain-like_cys_pep_sf"/>
</dbReference>
<sequence>MYTRRDFLKKAALATVGSTLILEKAHALEGIVRPLMRQKKGSSKLSENPVTHPTESWGIVTVSVCNMRQADDYNSGQVSQALLGMPVRILAESHEWTKIQTPENYMGWTLTRTVTRINDKQHAEWNGSEQVVVTSIYGMIYSEPKSSSQTVSDVVAGNRFKLLNTTKHFYHVAYPDGRKGYLKKADGDLLSHWRKHLKQDAQSIIATGKSLMGLPYMWGGTSTKGVDCSGFVRTTLFMHDIIIPRDASQQAYKGKHIDIAPDFGNLIPGDLVFFGTKNMETNKSRVSHVGIYIGNKKFIHSLGFVHIASFNPSDKEYDEYDLNRLLWAQRILPYINKEEEMTTTAHNTYYQ</sequence>
<comment type="similarity">
    <text evidence="1">Belongs to the peptidase C40 family.</text>
</comment>
<accession>A0AB33IMX8</accession>
<dbReference type="AlphaFoldDB" id="A0AB33IMX8"/>
<keyword evidence="4" id="KW-0788">Thiol protease</keyword>
<dbReference type="PANTHER" id="PTHR47053:SF1">
    <property type="entry name" value="MUREIN DD-ENDOPEPTIDASE MEPH-RELATED"/>
    <property type="match status" value="1"/>
</dbReference>
<dbReference type="GO" id="GO:0006508">
    <property type="term" value="P:proteolysis"/>
    <property type="evidence" value="ECO:0007669"/>
    <property type="project" value="UniProtKB-KW"/>
</dbReference>
<gene>
    <name evidence="6" type="ORF">GTC17253_02550</name>
</gene>
<dbReference type="PROSITE" id="PS51935">
    <property type="entry name" value="NLPC_P60"/>
    <property type="match status" value="1"/>
</dbReference>
<dbReference type="NCBIfam" id="TIGR01409">
    <property type="entry name" value="TAT_signal_seq"/>
    <property type="match status" value="1"/>
</dbReference>
<dbReference type="InterPro" id="IPR041382">
    <property type="entry name" value="SH3_16"/>
</dbReference>
<dbReference type="Pfam" id="PF18348">
    <property type="entry name" value="SH3_16"/>
    <property type="match status" value="1"/>
</dbReference>
<evidence type="ECO:0000259" key="5">
    <source>
        <dbReference type="PROSITE" id="PS51935"/>
    </source>
</evidence>
<proteinExistence type="inferred from homology"/>
<reference evidence="6" key="1">
    <citation type="submission" date="2024-07" db="EMBL/GenBank/DDBJ databases">
        <title>Complete genome sequence of Prevotella sp. YM-2024 GTC17253.</title>
        <authorList>
            <person name="Hayashi M."/>
            <person name="Muto Y."/>
            <person name="Tanaka K."/>
            <person name="Niwa H."/>
        </authorList>
    </citation>
    <scope>NUCLEOTIDE SEQUENCE</scope>
    <source>
        <strain evidence="6">GTC17253</strain>
    </source>
</reference>
<organism evidence="6">
    <name type="scientific">Prevotella sp. GTC17253</name>
    <dbReference type="NCBI Taxonomy" id="3236793"/>
    <lineage>
        <taxon>Bacteria</taxon>
        <taxon>Pseudomonadati</taxon>
        <taxon>Bacteroidota</taxon>
        <taxon>Bacteroidia</taxon>
        <taxon>Bacteroidales</taxon>
        <taxon>Prevotellaceae</taxon>
        <taxon>Prevotella</taxon>
    </lineage>
</organism>
<evidence type="ECO:0000256" key="3">
    <source>
        <dbReference type="ARBA" id="ARBA00022801"/>
    </source>
</evidence>
<dbReference type="GO" id="GO:0008234">
    <property type="term" value="F:cysteine-type peptidase activity"/>
    <property type="evidence" value="ECO:0007669"/>
    <property type="project" value="UniProtKB-KW"/>
</dbReference>
<dbReference type="PANTHER" id="PTHR47053">
    <property type="entry name" value="MUREIN DD-ENDOPEPTIDASE MEPH-RELATED"/>
    <property type="match status" value="1"/>
</dbReference>
<dbReference type="Gene3D" id="3.90.1720.10">
    <property type="entry name" value="endopeptidase domain like (from Nostoc punctiforme)"/>
    <property type="match status" value="1"/>
</dbReference>
<dbReference type="Pfam" id="PF00877">
    <property type="entry name" value="NLPC_P60"/>
    <property type="match status" value="1"/>
</dbReference>
<dbReference type="InterPro" id="IPR019546">
    <property type="entry name" value="TAT_signal_bac_arc"/>
</dbReference>
<dbReference type="InterPro" id="IPR051202">
    <property type="entry name" value="Peptidase_C40"/>
</dbReference>
<keyword evidence="2" id="KW-0645">Protease</keyword>
<dbReference type="InterPro" id="IPR006311">
    <property type="entry name" value="TAT_signal"/>
</dbReference>
<evidence type="ECO:0000256" key="1">
    <source>
        <dbReference type="ARBA" id="ARBA00007074"/>
    </source>
</evidence>
<evidence type="ECO:0000256" key="2">
    <source>
        <dbReference type="ARBA" id="ARBA00022670"/>
    </source>
</evidence>
<feature type="domain" description="NlpC/P60" evidence="5">
    <location>
        <begin position="198"/>
        <end position="332"/>
    </location>
</feature>
<dbReference type="SUPFAM" id="SSF54001">
    <property type="entry name" value="Cysteine proteinases"/>
    <property type="match status" value="1"/>
</dbReference>
<dbReference type="EMBL" id="AP035785">
    <property type="protein sequence ID" value="BFO70289.1"/>
    <property type="molecule type" value="Genomic_DNA"/>
</dbReference>